<dbReference type="AlphaFoldDB" id="F9W975"/>
<reference evidence="2 3" key="2">
    <citation type="journal article" date="2012" name="Proc. Natl. Acad. Sci. U.S.A.">
        <title>Antigenic diversity is generated by distinct evolutionary mechanisms in African trypanosome species.</title>
        <authorList>
            <person name="Jackson A.P."/>
            <person name="Berry A."/>
            <person name="Aslett M."/>
            <person name="Allison H.C."/>
            <person name="Burton P."/>
            <person name="Vavrova-Anderson J."/>
            <person name="Brown R."/>
            <person name="Browne H."/>
            <person name="Corton N."/>
            <person name="Hauser H."/>
            <person name="Gamble J."/>
            <person name="Gilderthorp R."/>
            <person name="Marcello L."/>
            <person name="McQuillan J."/>
            <person name="Otto T.D."/>
            <person name="Quail M.A."/>
            <person name="Sanders M.J."/>
            <person name="van Tonder A."/>
            <person name="Ginger M.L."/>
            <person name="Field M.C."/>
            <person name="Barry J.D."/>
            <person name="Hertz-Fowler C."/>
            <person name="Berriman M."/>
        </authorList>
    </citation>
    <scope>NUCLEOTIDE SEQUENCE [LARGE SCALE GENOMIC DNA]</scope>
    <source>
        <strain evidence="2 3">IL3000</strain>
    </source>
</reference>
<accession>F9W975</accession>
<organism evidence="2 3">
    <name type="scientific">Trypanosoma congolense (strain IL3000)</name>
    <dbReference type="NCBI Taxonomy" id="1068625"/>
    <lineage>
        <taxon>Eukaryota</taxon>
        <taxon>Discoba</taxon>
        <taxon>Euglenozoa</taxon>
        <taxon>Kinetoplastea</taxon>
        <taxon>Metakinetoplastina</taxon>
        <taxon>Trypanosomatida</taxon>
        <taxon>Trypanosomatidae</taxon>
        <taxon>Trypanosoma</taxon>
        <taxon>Nannomonas</taxon>
    </lineage>
</organism>
<evidence type="ECO:0000313" key="2">
    <source>
        <dbReference type="EMBL" id="CCD13765.1"/>
    </source>
</evidence>
<evidence type="ECO:0000256" key="1">
    <source>
        <dbReference type="SAM" id="MobiDB-lite"/>
    </source>
</evidence>
<sequence>MPVSLPDNQKDGLGDASPALSGKETLQDAQKMEYRATVLEAEGKEIESLQLMESALQVRCKELGTNTTSGSLLGETCDAAERVVMKCNVLGVKSFKESKYDVAAALLDYAIELTGEKSFPLREDDARRRRLLGVTLNNYGCMERHRGHFTLAIEYMQRSMECTGQQSPVAFLNISAIQTQLRLCEDAVESAMSAIRCLGPNPEDPSLLVVAHHNLAMALELIDPSRAYEEYSNALRLAHEVIGKKSEVTKTVEGNMQRFMQVAQGKHKASFRC</sequence>
<protein>
    <submittedName>
        <fullName evidence="2">WGS project CAEQ00000000 data, annotated contig 1830</fullName>
    </submittedName>
</protein>
<reference evidence="3" key="1">
    <citation type="submission" date="2011-07" db="EMBL/GenBank/DDBJ databases">
        <title>Divergent evolution of antigenic variation in African trypanosomes.</title>
        <authorList>
            <person name="Jackson A.P."/>
            <person name="Berry A."/>
            <person name="Allison H.C."/>
            <person name="Burton P."/>
            <person name="Anderson J."/>
            <person name="Aslett M."/>
            <person name="Brown R."/>
            <person name="Corton N."/>
            <person name="Harris D."/>
            <person name="Hauser H."/>
            <person name="Gamble J."/>
            <person name="Gilderthorp R."/>
            <person name="McQuillan J."/>
            <person name="Quail M.A."/>
            <person name="Sanders M."/>
            <person name="Van Tonder A."/>
            <person name="Ginger M.L."/>
            <person name="Donelson J.E."/>
            <person name="Field M.C."/>
            <person name="Barry J.D."/>
            <person name="Berriman M."/>
            <person name="Hertz-Fowler C."/>
        </authorList>
    </citation>
    <scope>NUCLEOTIDE SEQUENCE [LARGE SCALE GENOMIC DNA]</scope>
    <source>
        <strain evidence="3">IL3000</strain>
    </source>
</reference>
<proteinExistence type="predicted"/>
<dbReference type="OMA" id="YEEHILC"/>
<dbReference type="Proteomes" id="UP000000702">
    <property type="component" value="Unassembled WGS sequence"/>
</dbReference>
<dbReference type="InterPro" id="IPR011990">
    <property type="entry name" value="TPR-like_helical_dom_sf"/>
</dbReference>
<dbReference type="VEuPathDB" id="TriTrypDB:TcIL3000_0_44720"/>
<name>F9W975_TRYCI</name>
<dbReference type="EMBL" id="CAEQ01001275">
    <property type="protein sequence ID" value="CCD13765.1"/>
    <property type="molecule type" value="Genomic_DNA"/>
</dbReference>
<evidence type="ECO:0000313" key="3">
    <source>
        <dbReference type="Proteomes" id="UP000000702"/>
    </source>
</evidence>
<gene>
    <name evidence="2" type="ORF">TCIL3000_0_44720</name>
</gene>
<dbReference type="Gene3D" id="1.25.40.10">
    <property type="entry name" value="Tetratricopeptide repeat domain"/>
    <property type="match status" value="1"/>
</dbReference>
<keyword evidence="3" id="KW-1185">Reference proteome</keyword>
<comment type="caution">
    <text evidence="2">The sequence shown here is derived from an EMBL/GenBank/DDBJ whole genome shotgun (WGS) entry which is preliminary data.</text>
</comment>
<dbReference type="SUPFAM" id="SSF48452">
    <property type="entry name" value="TPR-like"/>
    <property type="match status" value="1"/>
</dbReference>
<feature type="region of interest" description="Disordered" evidence="1">
    <location>
        <begin position="1"/>
        <end position="27"/>
    </location>
</feature>